<organism evidence="1 2">
    <name type="scientific">Parerythrobacter lacustris</name>
    <dbReference type="NCBI Taxonomy" id="2969984"/>
    <lineage>
        <taxon>Bacteria</taxon>
        <taxon>Pseudomonadati</taxon>
        <taxon>Pseudomonadota</taxon>
        <taxon>Alphaproteobacteria</taxon>
        <taxon>Sphingomonadales</taxon>
        <taxon>Erythrobacteraceae</taxon>
        <taxon>Parerythrobacter</taxon>
    </lineage>
</organism>
<protein>
    <submittedName>
        <fullName evidence="1">Uncharacterized protein</fullName>
    </submittedName>
</protein>
<dbReference type="Proteomes" id="UP001206067">
    <property type="component" value="Unassembled WGS sequence"/>
</dbReference>
<keyword evidence="2" id="KW-1185">Reference proteome</keyword>
<sequence>MRYLSAIGLAAAIPLAGCGAGVTEDNLASRLEGAAKFLNTDGQAMLADTMDGAKLTATAEGGDTLVMTIENVPTGNEIFDPGTMRKLLRPNVCDEAGNRSVIDAGGKFRIEMISNTGKVQSPVTIANC</sequence>
<proteinExistence type="predicted"/>
<reference evidence="1 2" key="1">
    <citation type="submission" date="2022-08" db="EMBL/GenBank/DDBJ databases">
        <title>Polyphasic taxonomy analysis of Qipengyuania sp.RS5-5.</title>
        <authorList>
            <person name="Xamxidin M."/>
            <person name="Wu M."/>
        </authorList>
    </citation>
    <scope>NUCLEOTIDE SEQUENCE [LARGE SCALE GENOMIC DNA]</scope>
    <source>
        <strain evidence="1 2">RS5-5</strain>
    </source>
</reference>
<comment type="caution">
    <text evidence="1">The sequence shown here is derived from an EMBL/GenBank/DDBJ whole genome shotgun (WGS) entry which is preliminary data.</text>
</comment>
<gene>
    <name evidence="1" type="ORF">NSO95_09355</name>
</gene>
<dbReference type="EMBL" id="JANKHH010000005">
    <property type="protein sequence ID" value="MCR2834148.1"/>
    <property type="molecule type" value="Genomic_DNA"/>
</dbReference>
<accession>A0ABT1XR63</accession>
<name>A0ABT1XR63_9SPHN</name>
<dbReference type="RefSeq" id="WP_257595951.1">
    <property type="nucleotide sequence ID" value="NZ_JANKHH010000005.1"/>
</dbReference>
<evidence type="ECO:0000313" key="2">
    <source>
        <dbReference type="Proteomes" id="UP001206067"/>
    </source>
</evidence>
<evidence type="ECO:0000313" key="1">
    <source>
        <dbReference type="EMBL" id="MCR2834148.1"/>
    </source>
</evidence>